<sequence>MADVTKSSQPGKSYKEYLTDLEKLFEEYLHKKAPALPEGVKEAIVRFGPWITLIMMILAAPVLLAALGIGTFLSPFAFMGGINAGFGYMAGLLFSVVVIVLELIALPGLFKREMKSWRLMYYVTLLNAVHNAISLNISGLVIGTLLSMYILFQVREYYK</sequence>
<protein>
    <submittedName>
        <fullName evidence="2">Chromate transporter</fullName>
    </submittedName>
</protein>
<name>A0A2M7QJN2_9BACT</name>
<dbReference type="EMBL" id="PFLI01000067">
    <property type="protein sequence ID" value="PIY72218.1"/>
    <property type="molecule type" value="Genomic_DNA"/>
</dbReference>
<keyword evidence="1" id="KW-0472">Membrane</keyword>
<gene>
    <name evidence="2" type="ORF">COY87_02100</name>
</gene>
<evidence type="ECO:0000313" key="2">
    <source>
        <dbReference type="EMBL" id="PIY72218.1"/>
    </source>
</evidence>
<accession>A0A2M7QJN2</accession>
<feature type="transmembrane region" description="Helical" evidence="1">
    <location>
        <begin position="50"/>
        <end position="73"/>
    </location>
</feature>
<evidence type="ECO:0000313" key="3">
    <source>
        <dbReference type="Proteomes" id="UP000229401"/>
    </source>
</evidence>
<reference evidence="3" key="1">
    <citation type="submission" date="2017-09" db="EMBL/GenBank/DDBJ databases">
        <title>Depth-based differentiation of microbial function through sediment-hosted aquifers and enrichment of novel symbionts in the deep terrestrial subsurface.</title>
        <authorList>
            <person name="Probst A.J."/>
            <person name="Ladd B."/>
            <person name="Jarett J.K."/>
            <person name="Geller-Mcgrath D.E."/>
            <person name="Sieber C.M.K."/>
            <person name="Emerson J.B."/>
            <person name="Anantharaman K."/>
            <person name="Thomas B.C."/>
            <person name="Malmstrom R."/>
            <person name="Stieglmeier M."/>
            <person name="Klingl A."/>
            <person name="Woyke T."/>
            <person name="Ryan C.M."/>
            <person name="Banfield J.F."/>
        </authorList>
    </citation>
    <scope>NUCLEOTIDE SEQUENCE [LARGE SCALE GENOMIC DNA]</scope>
</reference>
<evidence type="ECO:0000256" key="1">
    <source>
        <dbReference type="SAM" id="Phobius"/>
    </source>
</evidence>
<comment type="caution">
    <text evidence="2">The sequence shown here is derived from an EMBL/GenBank/DDBJ whole genome shotgun (WGS) entry which is preliminary data.</text>
</comment>
<dbReference type="AlphaFoldDB" id="A0A2M7QJN2"/>
<feature type="transmembrane region" description="Helical" evidence="1">
    <location>
        <begin position="119"/>
        <end position="152"/>
    </location>
</feature>
<organism evidence="2 3">
    <name type="scientific">Candidatus Roizmanbacteria bacterium CG_4_10_14_0_8_um_filter_33_9</name>
    <dbReference type="NCBI Taxonomy" id="1974826"/>
    <lineage>
        <taxon>Bacteria</taxon>
        <taxon>Candidatus Roizmaniibacteriota</taxon>
    </lineage>
</organism>
<proteinExistence type="predicted"/>
<feature type="transmembrane region" description="Helical" evidence="1">
    <location>
        <begin position="85"/>
        <end position="107"/>
    </location>
</feature>
<keyword evidence="1" id="KW-0812">Transmembrane</keyword>
<dbReference type="Proteomes" id="UP000229401">
    <property type="component" value="Unassembled WGS sequence"/>
</dbReference>
<keyword evidence="1" id="KW-1133">Transmembrane helix</keyword>